<reference evidence="1 2" key="1">
    <citation type="submission" date="2021-10" db="EMBL/GenBank/DDBJ databases">
        <title>Genome sequencing of Xanthomonas strains from NCPPB.</title>
        <authorList>
            <person name="Hussein R."/>
            <person name="Harrison J."/>
            <person name="Studholme D.J."/>
            <person name="Vicente J."/>
            <person name="Grant M."/>
        </authorList>
    </citation>
    <scope>NUCLEOTIDE SEQUENCE [LARGE SCALE GENOMIC DNA]</scope>
    <source>
        <strain evidence="1 2">NCPPB 101</strain>
    </source>
</reference>
<dbReference type="EMBL" id="JAJGQJ010000001">
    <property type="protein sequence ID" value="MCC4618738.1"/>
    <property type="molecule type" value="Genomic_DNA"/>
</dbReference>
<accession>A0ABS8H990</accession>
<gene>
    <name evidence="1" type="ORF">LL965_01085</name>
</gene>
<dbReference type="Proteomes" id="UP001199206">
    <property type="component" value="Unassembled WGS sequence"/>
</dbReference>
<keyword evidence="2" id="KW-1185">Reference proteome</keyword>
<protein>
    <submittedName>
        <fullName evidence="1">Uncharacterized protein</fullName>
    </submittedName>
</protein>
<proteinExistence type="predicted"/>
<evidence type="ECO:0000313" key="1">
    <source>
        <dbReference type="EMBL" id="MCC4618738.1"/>
    </source>
</evidence>
<comment type="caution">
    <text evidence="1">The sequence shown here is derived from an EMBL/GenBank/DDBJ whole genome shotgun (WGS) entry which is preliminary data.</text>
</comment>
<dbReference type="RefSeq" id="WP_152527230.1">
    <property type="nucleotide sequence ID" value="NZ_CAWLZN010000001.1"/>
</dbReference>
<evidence type="ECO:0000313" key="2">
    <source>
        <dbReference type="Proteomes" id="UP001199206"/>
    </source>
</evidence>
<name>A0ABS8H990_9XANT</name>
<organism evidence="1 2">
    <name type="scientific">Xanthomonas cassavae CFBP 4642</name>
    <dbReference type="NCBI Taxonomy" id="1219375"/>
    <lineage>
        <taxon>Bacteria</taxon>
        <taxon>Pseudomonadati</taxon>
        <taxon>Pseudomonadota</taxon>
        <taxon>Gammaproteobacteria</taxon>
        <taxon>Lysobacterales</taxon>
        <taxon>Lysobacteraceae</taxon>
        <taxon>Xanthomonas</taxon>
    </lineage>
</organism>
<sequence length="177" mass="19113">MADQSALPVAAPLDKSADYIGSTLLRHELACLIGMSFNQRQESGQRAAAMVRARSRTGKRQCRRNATRITDGSTELDPQTFASSRCSFAGKLWLQWIRGGSERQIAGLPAPLSLVKGLRTGNDAVPTGVCDITWRHDAPATLVWVEAQDGGDPARESKIRRACSRPASRAAAPTIAR</sequence>